<evidence type="ECO:0000313" key="1">
    <source>
        <dbReference type="EMBL" id="KAI9910335.1"/>
    </source>
</evidence>
<accession>A0ACC0VVG2</accession>
<proteinExistence type="predicted"/>
<comment type="caution">
    <text evidence="1">The sequence shown here is derived from an EMBL/GenBank/DDBJ whole genome shotgun (WGS) entry which is preliminary data.</text>
</comment>
<name>A0ACC0VVG2_9STRA</name>
<gene>
    <name evidence="1" type="ORF">PsorP6_010767</name>
</gene>
<dbReference type="EMBL" id="CM047585">
    <property type="protein sequence ID" value="KAI9910335.1"/>
    <property type="molecule type" value="Genomic_DNA"/>
</dbReference>
<dbReference type="Proteomes" id="UP001163321">
    <property type="component" value="Chromosome 6"/>
</dbReference>
<reference evidence="1 2" key="1">
    <citation type="journal article" date="2022" name="bioRxiv">
        <title>The genome of the oomycete Peronosclerospora sorghi, a cosmopolitan pathogen of maize and sorghum, is inflated with dispersed pseudogenes.</title>
        <authorList>
            <person name="Fletcher K."/>
            <person name="Martin F."/>
            <person name="Isakeit T."/>
            <person name="Cavanaugh K."/>
            <person name="Magill C."/>
            <person name="Michelmore R."/>
        </authorList>
    </citation>
    <scope>NUCLEOTIDE SEQUENCE [LARGE SCALE GENOMIC DNA]</scope>
    <source>
        <strain evidence="1">P6</strain>
    </source>
</reference>
<protein>
    <submittedName>
        <fullName evidence="1">Uncharacterized protein</fullName>
    </submittedName>
</protein>
<sequence length="274" mass="30933">MVQELPELQATNSPSSGQTPKTTSESSGNTVNTPLNEKTSSYEDQKTVSKRLSDIVTLSSEEKVKAGDSQKQSSEEEKLESKDERNTSGGHKNGQQKAQELDSSSHAFTPQYFDENPSIVADTYANPSATAYALPVAAPLETKTSSDSRDVSTTSSSNSTVLSSGQRVHVMDSAEFDEMRRKLRMKTASWRCRKQKKEQSRQQKMKIQELQSELALLLEVEAQWKQYTQRSEESLEEELEAHKREIASLEKRIQDAQDKEVEWVRMMSKQVFKQ</sequence>
<organism evidence="1 2">
    <name type="scientific">Peronosclerospora sorghi</name>
    <dbReference type="NCBI Taxonomy" id="230839"/>
    <lineage>
        <taxon>Eukaryota</taxon>
        <taxon>Sar</taxon>
        <taxon>Stramenopiles</taxon>
        <taxon>Oomycota</taxon>
        <taxon>Peronosporomycetes</taxon>
        <taxon>Peronosporales</taxon>
        <taxon>Peronosporaceae</taxon>
        <taxon>Peronosclerospora</taxon>
    </lineage>
</organism>
<keyword evidence="2" id="KW-1185">Reference proteome</keyword>
<evidence type="ECO:0000313" key="2">
    <source>
        <dbReference type="Proteomes" id="UP001163321"/>
    </source>
</evidence>